<feature type="region of interest" description="Disordered" evidence="14">
    <location>
        <begin position="1"/>
        <end position="68"/>
    </location>
</feature>
<feature type="compositionally biased region" description="Pro residues" evidence="14">
    <location>
        <begin position="148"/>
        <end position="161"/>
    </location>
</feature>
<dbReference type="InterPro" id="IPR036995">
    <property type="entry name" value="MPG_sf"/>
</dbReference>
<dbReference type="NCBIfam" id="TIGR00567">
    <property type="entry name" value="3mg"/>
    <property type="match status" value="1"/>
</dbReference>
<keyword evidence="6" id="KW-0378">Hydrolase</keyword>
<dbReference type="Gene3D" id="3.10.300.10">
    <property type="entry name" value="Methylpurine-DNA glycosylase (MPG)"/>
    <property type="match status" value="1"/>
</dbReference>
<evidence type="ECO:0000256" key="3">
    <source>
        <dbReference type="ARBA" id="ARBA00009232"/>
    </source>
</evidence>
<evidence type="ECO:0000256" key="11">
    <source>
        <dbReference type="ARBA" id="ARBA00076879"/>
    </source>
</evidence>
<reference evidence="15 16" key="1">
    <citation type="submission" date="2018-11" db="EMBL/GenBank/DDBJ databases">
        <title>Haplotype-resolved cattle genomes.</title>
        <authorList>
            <person name="Low W.Y."/>
            <person name="Tearle R."/>
            <person name="Bickhart D.M."/>
            <person name="Rosen B.D."/>
            <person name="Koren S."/>
            <person name="Rhie A."/>
            <person name="Hiendleder S."/>
            <person name="Phillippy A.M."/>
            <person name="Smith T.P.L."/>
            <person name="Williams J.L."/>
        </authorList>
    </citation>
    <scope>NUCLEOTIDE SEQUENCE [LARGE SCALE GENOMIC DNA]</scope>
</reference>
<dbReference type="CDD" id="cd00540">
    <property type="entry name" value="AAG"/>
    <property type="match status" value="1"/>
</dbReference>
<dbReference type="HAMAP" id="MF_00527">
    <property type="entry name" value="3MGH"/>
    <property type="match status" value="1"/>
</dbReference>
<evidence type="ECO:0000256" key="9">
    <source>
        <dbReference type="ARBA" id="ARBA00066187"/>
    </source>
</evidence>
<evidence type="ECO:0000256" key="13">
    <source>
        <dbReference type="ARBA" id="ARBA00082988"/>
    </source>
</evidence>
<dbReference type="Ensembl" id="ENSBIXT00000014375.1">
    <property type="protein sequence ID" value="ENSBIXP00000027139.1"/>
    <property type="gene ID" value="ENSBIXG00000028737.1"/>
</dbReference>
<dbReference type="InterPro" id="IPR003180">
    <property type="entry name" value="MPG"/>
</dbReference>
<evidence type="ECO:0000256" key="6">
    <source>
        <dbReference type="ARBA" id="ARBA00022801"/>
    </source>
</evidence>
<keyword evidence="16" id="KW-1185">Reference proteome</keyword>
<feature type="region of interest" description="Disordered" evidence="14">
    <location>
        <begin position="208"/>
        <end position="245"/>
    </location>
</feature>
<evidence type="ECO:0000256" key="4">
    <source>
        <dbReference type="ARBA" id="ARBA00012000"/>
    </source>
</evidence>
<comment type="catalytic activity">
    <reaction evidence="1">
        <text>Hydrolysis of alkylated DNA, releasing 3-methyladenine, 3-methylguanine, 7-methylguanine and 7-methyladenine.</text>
        <dbReference type="EC" id="3.2.2.21"/>
    </reaction>
</comment>
<keyword evidence="7" id="KW-0234">DNA repair</keyword>
<dbReference type="EC" id="3.2.2.21" evidence="4"/>
<evidence type="ECO:0000256" key="7">
    <source>
        <dbReference type="ARBA" id="ARBA00023204"/>
    </source>
</evidence>
<organism evidence="15 16">
    <name type="scientific">Bos indicus x Bos taurus</name>
    <name type="common">Hybrid cattle</name>
    <dbReference type="NCBI Taxonomy" id="30522"/>
    <lineage>
        <taxon>Eukaryota</taxon>
        <taxon>Metazoa</taxon>
        <taxon>Chordata</taxon>
        <taxon>Craniata</taxon>
        <taxon>Vertebrata</taxon>
        <taxon>Euteleostomi</taxon>
        <taxon>Mammalia</taxon>
        <taxon>Eutheria</taxon>
        <taxon>Laurasiatheria</taxon>
        <taxon>Artiodactyla</taxon>
        <taxon>Ruminantia</taxon>
        <taxon>Pecora</taxon>
        <taxon>Bovidae</taxon>
        <taxon>Bovinae</taxon>
        <taxon>Bos</taxon>
    </lineage>
</organism>
<feature type="compositionally biased region" description="Basic residues" evidence="14">
    <location>
        <begin position="1"/>
        <end position="12"/>
    </location>
</feature>
<protein>
    <recommendedName>
        <fullName evidence="10">DNA-3-methyladenine glycosylase</fullName>
        <ecNumber evidence="4">3.2.2.21</ecNumber>
    </recommendedName>
    <alternativeName>
        <fullName evidence="11">3-alkyladenine DNA glycosylase</fullName>
    </alternativeName>
    <alternativeName>
        <fullName evidence="8">3-methyladenine DNA glycosidase</fullName>
    </alternativeName>
    <alternativeName>
        <fullName evidence="13">ADPG</fullName>
    </alternativeName>
    <alternativeName>
        <fullName evidence="12">N-methylpurine-DNA glycosylase</fullName>
    </alternativeName>
</protein>
<proteinExistence type="inferred from homology"/>
<dbReference type="GO" id="GO:0003677">
    <property type="term" value="F:DNA binding"/>
    <property type="evidence" value="ECO:0007669"/>
    <property type="project" value="InterPro"/>
</dbReference>
<reference evidence="15" key="2">
    <citation type="submission" date="2025-08" db="UniProtKB">
        <authorList>
            <consortium name="Ensembl"/>
        </authorList>
    </citation>
    <scope>IDENTIFICATION</scope>
</reference>
<dbReference type="Pfam" id="PF02245">
    <property type="entry name" value="Pur_DNA_glyco"/>
    <property type="match status" value="1"/>
</dbReference>
<dbReference type="AlphaFoldDB" id="A0A4W2DSD6"/>
<evidence type="ECO:0000256" key="5">
    <source>
        <dbReference type="ARBA" id="ARBA00022763"/>
    </source>
</evidence>
<dbReference type="GO" id="GO:0003905">
    <property type="term" value="F:alkylbase DNA N-glycosylase activity"/>
    <property type="evidence" value="ECO:0007669"/>
    <property type="project" value="UniProtKB-EC"/>
</dbReference>
<evidence type="ECO:0000313" key="16">
    <source>
        <dbReference type="Proteomes" id="UP000314981"/>
    </source>
</evidence>
<comment type="subunit">
    <text evidence="9">Binds MBD1. Binds SSBP1.</text>
</comment>
<evidence type="ECO:0000256" key="1">
    <source>
        <dbReference type="ARBA" id="ARBA00000086"/>
    </source>
</evidence>
<name>A0A4W2DSD6_BOBOX</name>
<dbReference type="Proteomes" id="UP000314981">
    <property type="component" value="Chromosome 25"/>
</dbReference>
<feature type="region of interest" description="Disordered" evidence="14">
    <location>
        <begin position="110"/>
        <end position="172"/>
    </location>
</feature>
<dbReference type="SUPFAM" id="SSF50486">
    <property type="entry name" value="FMT C-terminal domain-like"/>
    <property type="match status" value="1"/>
</dbReference>
<dbReference type="STRING" id="30522.A0A4W2DSD6"/>
<sequence length="513" mass="56590">MRVRSPGRRVSRTRAPMPPPSGALHVHPKTTTPPAGAQSRLLRDQASWRSDRPAGGGVRSAAGLRRGGWTRVQVWRGEGGHATGRGEEPGAPLHPSCLLPLTLQAFQQPRASSKMGGGGARQGRQRETRVPRPAPTPAEADPCRRPPRSAPLPRPQPAFRPPPRRRRLHPQTGRCFRVGSWVGSAPACPEPRRTAGSLRVVGPSFPAQWGRKSSERWRPSGIRTHQTGPRRLPPRSCTWGRPRPWAPRAASISQARRAVLLAWDQRFSTSPQCPWPGHFSDRRRTFLRPSQWMSSVEPLPGLGCALILGQILVRRLDDGTELRGRIVETEAYLGPEDEAAHSRGGRQTPRNRGMFMKPGTLYVYLIYGMYFCMNVSSRGDGACVLLRALEPLGGLEAMRQLRHALRKGAAGRALKDRELCNGPSKLCQALAIDRSFDQRDLARDESVWLEQGPPEPSEPAVVAAARVGIGQAGEWVQKPLRFYIRGSPWVSVVDRAAERDTQTGARACSHKDF</sequence>
<evidence type="ECO:0000313" key="15">
    <source>
        <dbReference type="Ensembl" id="ENSBIXP00000027139.1"/>
    </source>
</evidence>
<dbReference type="InterPro" id="IPR011034">
    <property type="entry name" value="Formyl_transferase-like_C_sf"/>
</dbReference>
<evidence type="ECO:0000256" key="10">
    <source>
        <dbReference type="ARBA" id="ARBA00068926"/>
    </source>
</evidence>
<dbReference type="PANTHER" id="PTHR10429:SF0">
    <property type="entry name" value="DNA-3-METHYLADENINE GLYCOSYLASE"/>
    <property type="match status" value="1"/>
</dbReference>
<reference evidence="15" key="3">
    <citation type="submission" date="2025-09" db="UniProtKB">
        <authorList>
            <consortium name="Ensembl"/>
        </authorList>
    </citation>
    <scope>IDENTIFICATION</scope>
</reference>
<evidence type="ECO:0000256" key="8">
    <source>
        <dbReference type="ARBA" id="ARBA00033426"/>
    </source>
</evidence>
<evidence type="ECO:0000256" key="12">
    <source>
        <dbReference type="ARBA" id="ARBA00078171"/>
    </source>
</evidence>
<evidence type="ECO:0000256" key="14">
    <source>
        <dbReference type="SAM" id="MobiDB-lite"/>
    </source>
</evidence>
<evidence type="ECO:0000256" key="2">
    <source>
        <dbReference type="ARBA" id="ARBA00002421"/>
    </source>
</evidence>
<dbReference type="FunFam" id="3.10.300.10:FF:000001">
    <property type="entry name" value="Putative 3-methyladenine DNA glycosylase"/>
    <property type="match status" value="1"/>
</dbReference>
<dbReference type="PANTHER" id="PTHR10429">
    <property type="entry name" value="DNA-3-METHYLADENINE GLYCOSYLASE"/>
    <property type="match status" value="1"/>
</dbReference>
<comment type="similarity">
    <text evidence="3">Belongs to the DNA glycosylase MPG family.</text>
</comment>
<dbReference type="GO" id="GO:0006284">
    <property type="term" value="P:base-excision repair"/>
    <property type="evidence" value="ECO:0007669"/>
    <property type="project" value="InterPro"/>
</dbReference>
<comment type="function">
    <text evidence="2">Hydrolysis of the deoxyribose N-glycosidic bond to excise 3-methyladenine, and 7-methylguanine from the damaged DNA polymer formed by alkylation lesions.</text>
</comment>
<keyword evidence="5" id="KW-0227">DNA damage</keyword>
<accession>A0A4W2DSD6</accession>